<reference evidence="1 2" key="1">
    <citation type="submission" date="2019-03" db="EMBL/GenBank/DDBJ databases">
        <title>Porphyromonas levii Isolated from the Uterus of Dairy Cows.</title>
        <authorList>
            <person name="Francis A.M."/>
        </authorList>
    </citation>
    <scope>NUCLEOTIDE SEQUENCE [LARGE SCALE GENOMIC DNA]</scope>
    <source>
        <strain evidence="1 2">AF5678</strain>
    </source>
</reference>
<gene>
    <name evidence="1" type="ORF">E4P47_09710</name>
</gene>
<sequence>MSDPYLLVIAVSAIMLKVFPKEPPTITRKKAFMWVTIGGMMFISVLQLIYWLTQKGFAGEYYAYVLGSNDTPKFSDALIRHIAFLIAIVLQIKLRPLLGWRVMEATPNYSNGEKVSVSLFFLDAIVPVLKYLAALLVIGLIEKTFKLDFITDKMKIIALGIGVIIGVIGAIYGFYRTIRENSRLCGSWLSGVAITLFILFYYGVIVFSVVCNIREVILFWVAVGTMIFCSVVYGKAVWRRW</sequence>
<name>A0A4Y8WML2_9PORP</name>
<proteinExistence type="predicted"/>
<keyword evidence="2" id="KW-1185">Reference proteome</keyword>
<organism evidence="1 2">
    <name type="scientific">Porphyromonas levii</name>
    <dbReference type="NCBI Taxonomy" id="28114"/>
    <lineage>
        <taxon>Bacteria</taxon>
        <taxon>Pseudomonadati</taxon>
        <taxon>Bacteroidota</taxon>
        <taxon>Bacteroidia</taxon>
        <taxon>Bacteroidales</taxon>
        <taxon>Porphyromonadaceae</taxon>
        <taxon>Porphyromonas</taxon>
    </lineage>
</organism>
<accession>A0A4Y8WML2</accession>
<comment type="caution">
    <text evidence="1">The sequence shown here is derived from an EMBL/GenBank/DDBJ whole genome shotgun (WGS) entry which is preliminary data.</text>
</comment>
<dbReference type="RefSeq" id="WP_134848821.1">
    <property type="nucleotide sequence ID" value="NZ_CP197400.1"/>
</dbReference>
<dbReference type="Proteomes" id="UP000297225">
    <property type="component" value="Unassembled WGS sequence"/>
</dbReference>
<evidence type="ECO:0000313" key="1">
    <source>
        <dbReference type="EMBL" id="TFH93917.1"/>
    </source>
</evidence>
<dbReference type="EMBL" id="SPNC01000258">
    <property type="protein sequence ID" value="TFH93917.1"/>
    <property type="molecule type" value="Genomic_DNA"/>
</dbReference>
<evidence type="ECO:0000313" key="2">
    <source>
        <dbReference type="Proteomes" id="UP000297225"/>
    </source>
</evidence>
<protein>
    <submittedName>
        <fullName evidence="1">Uncharacterized protein</fullName>
    </submittedName>
</protein>
<dbReference type="AlphaFoldDB" id="A0A4Y8WML2"/>